<dbReference type="EMBL" id="CP016793">
    <property type="protein sequence ID" value="ANZ35604.1"/>
    <property type="molecule type" value="Genomic_DNA"/>
</dbReference>
<dbReference type="AlphaFoldDB" id="A0A1B2HCZ2"/>
<organism evidence="1 2">
    <name type="scientific">Lentzea guizhouensis</name>
    <dbReference type="NCBI Taxonomy" id="1586287"/>
    <lineage>
        <taxon>Bacteria</taxon>
        <taxon>Bacillati</taxon>
        <taxon>Actinomycetota</taxon>
        <taxon>Actinomycetes</taxon>
        <taxon>Pseudonocardiales</taxon>
        <taxon>Pseudonocardiaceae</taxon>
        <taxon>Lentzea</taxon>
    </lineage>
</organism>
<dbReference type="STRING" id="1586287.BBK82_05435"/>
<sequence length="292" mass="32243">MAVSSKTAHDRRPRFDSMIERARNFIWHNARTLEQRWFEHAFDGGSGDAVVRAVLAYRNDDGGYGHGLEPDHRGPTSQPLHALRALQMFAEVSAPEQAESVLGWLAATCPDGSVPFGMSTSKGHPVAPWITLDDQGGLLLTAQIAAALHALDVAHPWLEKATGYCWEQIDALEETHPYELRAAVMFLDEVPDRERAELAAARIGQLKPSTEGYEVGEGMAPHFFAATPASLARAWFSDTELEQDLDELQAGQQEDGGWNFGFPAFTPVVEFEWRSIATVDALLTLRNYGRIS</sequence>
<dbReference type="Proteomes" id="UP000093053">
    <property type="component" value="Chromosome"/>
</dbReference>
<accession>A0A1B2HCZ2</accession>
<name>A0A1B2HCZ2_9PSEU</name>
<keyword evidence="2" id="KW-1185">Reference proteome</keyword>
<dbReference type="SUPFAM" id="SSF48239">
    <property type="entry name" value="Terpenoid cyclases/Protein prenyltransferases"/>
    <property type="match status" value="1"/>
</dbReference>
<dbReference type="InterPro" id="IPR008930">
    <property type="entry name" value="Terpenoid_cyclase/PrenylTrfase"/>
</dbReference>
<protein>
    <recommendedName>
        <fullName evidence="3">Prenyltransferase</fullName>
    </recommendedName>
</protein>
<evidence type="ECO:0000313" key="1">
    <source>
        <dbReference type="EMBL" id="ANZ35604.1"/>
    </source>
</evidence>
<dbReference type="KEGG" id="led:BBK82_05435"/>
<evidence type="ECO:0008006" key="3">
    <source>
        <dbReference type="Google" id="ProtNLM"/>
    </source>
</evidence>
<gene>
    <name evidence="1" type="ORF">BBK82_05435</name>
</gene>
<evidence type="ECO:0000313" key="2">
    <source>
        <dbReference type="Proteomes" id="UP000093053"/>
    </source>
</evidence>
<reference evidence="1 2" key="1">
    <citation type="submission" date="2016-07" db="EMBL/GenBank/DDBJ databases">
        <title>Complete genome sequence of the Lentzea guizhouensis DHS C013.</title>
        <authorList>
            <person name="Cao C."/>
        </authorList>
    </citation>
    <scope>NUCLEOTIDE SEQUENCE [LARGE SCALE GENOMIC DNA]</scope>
    <source>
        <strain evidence="1 2">DHS C013</strain>
    </source>
</reference>
<proteinExistence type="predicted"/>